<feature type="region of interest" description="Disordered" evidence="4">
    <location>
        <begin position="218"/>
        <end position="251"/>
    </location>
</feature>
<dbReference type="PANTHER" id="PTHR43214">
    <property type="entry name" value="TWO-COMPONENT RESPONSE REGULATOR"/>
    <property type="match status" value="1"/>
</dbReference>
<accession>A0A2T0PUI8</accession>
<dbReference type="AlphaFoldDB" id="A0A2T0PUI8"/>
<dbReference type="SUPFAM" id="SSF52172">
    <property type="entry name" value="CheY-like"/>
    <property type="match status" value="1"/>
</dbReference>
<dbReference type="SMART" id="SM00421">
    <property type="entry name" value="HTH_LUXR"/>
    <property type="match status" value="1"/>
</dbReference>
<sequence length="272" mass="28885">MPSIRILLADDHTLLRDAVAELLHMEDDLQVVAAAGDVSGAVALAAEHRPDVALLDIHMPGNEHPPTTLSRLRQAAPDMRVLVLSMYDDARLARELVGLGIRGYLHKSVTAGALVSAVREAATVNRTITLSLPPEKLSAVSARGPLSPREEQVIQLAAKGLSNHQIARALDITEGTVKRHMSNIFEKLGAQSRVEAANIAVSQGYIASPAAAFQAERPAARRGGWDAPAPGRRGAEAERGRATATRTARRTARSAYMPIPIPPPTGTTAPVT</sequence>
<protein>
    <submittedName>
        <fullName evidence="7">LuxR family two component transcriptional regulator</fullName>
    </submittedName>
</protein>
<evidence type="ECO:0000256" key="4">
    <source>
        <dbReference type="SAM" id="MobiDB-lite"/>
    </source>
</evidence>
<feature type="domain" description="HTH luxR-type" evidence="5">
    <location>
        <begin position="139"/>
        <end position="204"/>
    </location>
</feature>
<proteinExistence type="predicted"/>
<reference evidence="7 8" key="1">
    <citation type="submission" date="2018-03" db="EMBL/GenBank/DDBJ databases">
        <title>Genomic Encyclopedia of Archaeal and Bacterial Type Strains, Phase II (KMG-II): from individual species to whole genera.</title>
        <authorList>
            <person name="Goeker M."/>
        </authorList>
    </citation>
    <scope>NUCLEOTIDE SEQUENCE [LARGE SCALE GENOMIC DNA]</scope>
    <source>
        <strain evidence="7 8">DSM 45601</strain>
    </source>
</reference>
<dbReference type="Pfam" id="PF00196">
    <property type="entry name" value="GerE"/>
    <property type="match status" value="1"/>
</dbReference>
<dbReference type="InterPro" id="IPR016032">
    <property type="entry name" value="Sig_transdc_resp-reg_C-effctor"/>
</dbReference>
<evidence type="ECO:0000256" key="3">
    <source>
        <dbReference type="PROSITE-ProRule" id="PRU00169"/>
    </source>
</evidence>
<dbReference type="Gene3D" id="1.10.10.10">
    <property type="entry name" value="Winged helix-like DNA-binding domain superfamily/Winged helix DNA-binding domain"/>
    <property type="match status" value="1"/>
</dbReference>
<dbReference type="PROSITE" id="PS50110">
    <property type="entry name" value="RESPONSE_REGULATORY"/>
    <property type="match status" value="1"/>
</dbReference>
<dbReference type="SMART" id="SM00448">
    <property type="entry name" value="REC"/>
    <property type="match status" value="1"/>
</dbReference>
<evidence type="ECO:0000313" key="7">
    <source>
        <dbReference type="EMBL" id="PRX92567.1"/>
    </source>
</evidence>
<keyword evidence="2" id="KW-0238">DNA-binding</keyword>
<feature type="modified residue" description="4-aspartylphosphate" evidence="3">
    <location>
        <position position="56"/>
    </location>
</feature>
<evidence type="ECO:0000256" key="1">
    <source>
        <dbReference type="ARBA" id="ARBA00022553"/>
    </source>
</evidence>
<dbReference type="EMBL" id="PVZC01000010">
    <property type="protein sequence ID" value="PRX92567.1"/>
    <property type="molecule type" value="Genomic_DNA"/>
</dbReference>
<evidence type="ECO:0000256" key="2">
    <source>
        <dbReference type="ARBA" id="ARBA00023125"/>
    </source>
</evidence>
<feature type="domain" description="Response regulatory" evidence="6">
    <location>
        <begin position="5"/>
        <end position="122"/>
    </location>
</feature>
<dbReference type="Gene3D" id="3.40.50.2300">
    <property type="match status" value="1"/>
</dbReference>
<dbReference type="InterPro" id="IPR000792">
    <property type="entry name" value="Tscrpt_reg_LuxR_C"/>
</dbReference>
<dbReference type="GO" id="GO:0003677">
    <property type="term" value="F:DNA binding"/>
    <property type="evidence" value="ECO:0007669"/>
    <property type="project" value="UniProtKB-KW"/>
</dbReference>
<dbReference type="PROSITE" id="PS00622">
    <property type="entry name" value="HTH_LUXR_1"/>
    <property type="match status" value="1"/>
</dbReference>
<dbReference type="InterPro" id="IPR058245">
    <property type="entry name" value="NreC/VraR/RcsB-like_REC"/>
</dbReference>
<dbReference type="CDD" id="cd17535">
    <property type="entry name" value="REC_NarL-like"/>
    <property type="match status" value="1"/>
</dbReference>
<dbReference type="Proteomes" id="UP000237846">
    <property type="component" value="Unassembled WGS sequence"/>
</dbReference>
<dbReference type="InterPro" id="IPR039420">
    <property type="entry name" value="WalR-like"/>
</dbReference>
<organism evidence="7 8">
    <name type="scientific">Allonocardiopsis opalescens</name>
    <dbReference type="NCBI Taxonomy" id="1144618"/>
    <lineage>
        <taxon>Bacteria</taxon>
        <taxon>Bacillati</taxon>
        <taxon>Actinomycetota</taxon>
        <taxon>Actinomycetes</taxon>
        <taxon>Streptosporangiales</taxon>
        <taxon>Allonocardiopsis</taxon>
    </lineage>
</organism>
<dbReference type="InterPro" id="IPR036388">
    <property type="entry name" value="WH-like_DNA-bd_sf"/>
</dbReference>
<comment type="caution">
    <text evidence="7">The sequence shown here is derived from an EMBL/GenBank/DDBJ whole genome shotgun (WGS) entry which is preliminary data.</text>
</comment>
<keyword evidence="8" id="KW-1185">Reference proteome</keyword>
<dbReference type="PRINTS" id="PR00038">
    <property type="entry name" value="HTHLUXR"/>
</dbReference>
<gene>
    <name evidence="7" type="ORF">CLV72_110329</name>
</gene>
<dbReference type="CDD" id="cd06170">
    <property type="entry name" value="LuxR_C_like"/>
    <property type="match status" value="1"/>
</dbReference>
<dbReference type="Pfam" id="PF00072">
    <property type="entry name" value="Response_reg"/>
    <property type="match status" value="1"/>
</dbReference>
<dbReference type="GO" id="GO:0006355">
    <property type="term" value="P:regulation of DNA-templated transcription"/>
    <property type="evidence" value="ECO:0007669"/>
    <property type="project" value="InterPro"/>
</dbReference>
<name>A0A2T0PUI8_9ACTN</name>
<dbReference type="RefSeq" id="WP_211303154.1">
    <property type="nucleotide sequence ID" value="NZ_PVZC01000010.1"/>
</dbReference>
<dbReference type="PROSITE" id="PS50043">
    <property type="entry name" value="HTH_LUXR_2"/>
    <property type="match status" value="1"/>
</dbReference>
<dbReference type="InterPro" id="IPR001789">
    <property type="entry name" value="Sig_transdc_resp-reg_receiver"/>
</dbReference>
<dbReference type="InterPro" id="IPR011006">
    <property type="entry name" value="CheY-like_superfamily"/>
</dbReference>
<evidence type="ECO:0000259" key="6">
    <source>
        <dbReference type="PROSITE" id="PS50110"/>
    </source>
</evidence>
<evidence type="ECO:0000259" key="5">
    <source>
        <dbReference type="PROSITE" id="PS50043"/>
    </source>
</evidence>
<evidence type="ECO:0000313" key="8">
    <source>
        <dbReference type="Proteomes" id="UP000237846"/>
    </source>
</evidence>
<dbReference type="PANTHER" id="PTHR43214:SF42">
    <property type="entry name" value="TRANSCRIPTIONAL REGULATORY PROTEIN DESR"/>
    <property type="match status" value="1"/>
</dbReference>
<keyword evidence="1 3" id="KW-0597">Phosphoprotein</keyword>
<dbReference type="GO" id="GO:0000160">
    <property type="term" value="P:phosphorelay signal transduction system"/>
    <property type="evidence" value="ECO:0007669"/>
    <property type="project" value="InterPro"/>
</dbReference>
<dbReference type="SUPFAM" id="SSF46894">
    <property type="entry name" value="C-terminal effector domain of the bipartite response regulators"/>
    <property type="match status" value="1"/>
</dbReference>